<protein>
    <submittedName>
        <fullName evidence="4">HAD family hydrolase</fullName>
    </submittedName>
</protein>
<dbReference type="Pfam" id="PF12710">
    <property type="entry name" value="HAD"/>
    <property type="match status" value="1"/>
</dbReference>
<keyword evidence="2 4" id="KW-0378">Hydrolase</keyword>
<accession>A0A7C4Y2A0</accession>
<dbReference type="GO" id="GO:0046872">
    <property type="term" value="F:metal ion binding"/>
    <property type="evidence" value="ECO:0007669"/>
    <property type="project" value="UniProtKB-KW"/>
</dbReference>
<dbReference type="Gene3D" id="1.20.1440.100">
    <property type="entry name" value="SG protein - dephosphorylation function"/>
    <property type="match status" value="1"/>
</dbReference>
<keyword evidence="1" id="KW-0479">Metal-binding</keyword>
<evidence type="ECO:0000256" key="3">
    <source>
        <dbReference type="ARBA" id="ARBA00022842"/>
    </source>
</evidence>
<dbReference type="PANTHER" id="PTHR43344:SF13">
    <property type="entry name" value="PHOSPHATASE RV3661-RELATED"/>
    <property type="match status" value="1"/>
</dbReference>
<name>A0A7C4Y2A0_UNCKA</name>
<proteinExistence type="predicted"/>
<dbReference type="GO" id="GO:0016787">
    <property type="term" value="F:hydrolase activity"/>
    <property type="evidence" value="ECO:0007669"/>
    <property type="project" value="UniProtKB-KW"/>
</dbReference>
<dbReference type="SUPFAM" id="SSF56784">
    <property type="entry name" value="HAD-like"/>
    <property type="match status" value="1"/>
</dbReference>
<evidence type="ECO:0000313" key="4">
    <source>
        <dbReference type="EMBL" id="HGW29361.1"/>
    </source>
</evidence>
<reference evidence="4" key="1">
    <citation type="journal article" date="2020" name="mSystems">
        <title>Genome- and Community-Level Interaction Insights into Carbon Utilization and Element Cycling Functions of Hydrothermarchaeota in Hydrothermal Sediment.</title>
        <authorList>
            <person name="Zhou Z."/>
            <person name="Liu Y."/>
            <person name="Xu W."/>
            <person name="Pan J."/>
            <person name="Luo Z.H."/>
            <person name="Li M."/>
        </authorList>
    </citation>
    <scope>NUCLEOTIDE SEQUENCE [LARGE SCALE GENOMIC DNA]</scope>
    <source>
        <strain evidence="4">SpSt-417</strain>
    </source>
</reference>
<gene>
    <name evidence="4" type="ORF">ENR63_00325</name>
</gene>
<dbReference type="InterPro" id="IPR050582">
    <property type="entry name" value="HAD-like_SerB"/>
</dbReference>
<organism evidence="4">
    <name type="scientific">candidate division WWE3 bacterium</name>
    <dbReference type="NCBI Taxonomy" id="2053526"/>
    <lineage>
        <taxon>Bacteria</taxon>
        <taxon>Katanobacteria</taxon>
    </lineage>
</organism>
<dbReference type="EMBL" id="DSRT01000016">
    <property type="protein sequence ID" value="HGW29361.1"/>
    <property type="molecule type" value="Genomic_DNA"/>
</dbReference>
<dbReference type="InterPro" id="IPR036412">
    <property type="entry name" value="HAD-like_sf"/>
</dbReference>
<dbReference type="InterPro" id="IPR023214">
    <property type="entry name" value="HAD_sf"/>
</dbReference>
<evidence type="ECO:0000256" key="1">
    <source>
        <dbReference type="ARBA" id="ARBA00022723"/>
    </source>
</evidence>
<keyword evidence="3" id="KW-0460">Magnesium</keyword>
<dbReference type="PANTHER" id="PTHR43344">
    <property type="entry name" value="PHOSPHOSERINE PHOSPHATASE"/>
    <property type="match status" value="1"/>
</dbReference>
<dbReference type="AlphaFoldDB" id="A0A7C4Y2A0"/>
<sequence>MKKLALFDLDKTIYNTHSFFQLVDYEIEKGRLKKEVGETVQALLQKYKTGEMNYSKTANKLLEVLALNLNGQTFSDLFNDSYEFFLNNKNSFYPYFERTLPILKQSHDVFVVTTNANYVAEAIVKLFDLSGFISSEFEAINGTFSGKVSMSLADGKGLVAYLLQKYGKPGSLAIGDSENDIGMLELVENPICVSPNEELRKYALEKGWKIVSVESAEEELLNLLNF</sequence>
<dbReference type="Gene3D" id="3.40.50.1000">
    <property type="entry name" value="HAD superfamily/HAD-like"/>
    <property type="match status" value="1"/>
</dbReference>
<comment type="caution">
    <text evidence="4">The sequence shown here is derived from an EMBL/GenBank/DDBJ whole genome shotgun (WGS) entry which is preliminary data.</text>
</comment>
<evidence type="ECO:0000256" key="2">
    <source>
        <dbReference type="ARBA" id="ARBA00022801"/>
    </source>
</evidence>